<sequence length="415" mass="48082">MIEIDCQDDRLLLIYTPERFSSDWVDNKLSKNGSVTFRRTFTFSTDALVEEDESGLWTEDERVFLLAIGDGDFFNVNKDILGLKYDLLLSKDMAISIKTFVAYRDISVFRRIDELVDESIVIGGNAEGAIPVADFEELLRNFPTSTELTHYARARITRVLKDYMGTMSDAQVKLDNYLDQKKTIRNRSKIDFIKDYEPKKFEYVRDEISAMLREVDARPDAFKEKDWQRQLVEFLLLIFPRYVAVLENVHIKDFYSTLGKGTDRYIDLLLVDANGSVDVIEVKRPRPHQLLSRKPGSRGNYTPSSELSEAVMQVEKYLFHLTKWGLVGERSIQEKCKAELPSDFVIKITNPKAMLILGRDNNFNNKQKLDFEIIKRKYANIIDIMTYDDLLRRLDNIIAMIHYNFSKLGIKGGQA</sequence>
<accession>G2DBQ9</accession>
<evidence type="ECO:0000259" key="1">
    <source>
        <dbReference type="Pfam" id="PF14082"/>
    </source>
</evidence>
<dbReference type="EMBL" id="AFOC01000021">
    <property type="protein sequence ID" value="EGV51922.1"/>
    <property type="molecule type" value="Genomic_DNA"/>
</dbReference>
<protein>
    <recommendedName>
        <fullName evidence="1">Shedu protein SduA C-terminal domain-containing protein</fullName>
    </recommendedName>
</protein>
<reference evidence="2" key="1">
    <citation type="journal article" date="2011" name="ISME J.">
        <title>The endosymbionts of the deep-sea tubeworms Riftia pachyptila and Tevnia jerichonana share an identical physiology as revealed by proteogenomic analyses.</title>
        <authorList>
            <person name="Gardebrecht A."/>
            <person name="Markert S."/>
            <person name="Felbeck H."/>
            <person name="Thuermer A."/>
            <person name="Albrecht D."/>
            <person name="Wollherr A."/>
            <person name="Kabisch J."/>
            <person name="Lehmann R."/>
            <person name="Daniel R."/>
            <person name="Liesegang H."/>
            <person name="Hecker M."/>
            <person name="Sievert S.M."/>
            <person name="Schweder T."/>
        </authorList>
    </citation>
    <scope>NUCLEOTIDE SEQUENCE [LARGE SCALE GENOMIC DNA]</scope>
</reference>
<organism evidence="2 3">
    <name type="scientific">endosymbiont of Riftia pachyptila</name>
    <name type="common">vent Ph05</name>
    <dbReference type="NCBI Taxonomy" id="1048808"/>
    <lineage>
        <taxon>Bacteria</taxon>
        <taxon>Pseudomonadati</taxon>
        <taxon>Pseudomonadota</taxon>
        <taxon>Gammaproteobacteria</taxon>
        <taxon>sulfur-oxidizing symbionts</taxon>
    </lineage>
</organism>
<evidence type="ECO:0000313" key="3">
    <source>
        <dbReference type="Proteomes" id="UP000004491"/>
    </source>
</evidence>
<comment type="caution">
    <text evidence="2">The sequence shown here is derived from an EMBL/GenBank/DDBJ whole genome shotgun (WGS) entry which is preliminary data.</text>
</comment>
<proteinExistence type="predicted"/>
<dbReference type="AlphaFoldDB" id="G2DBQ9"/>
<evidence type="ECO:0000313" key="2">
    <source>
        <dbReference type="EMBL" id="EGV51922.1"/>
    </source>
</evidence>
<dbReference type="Pfam" id="PF14082">
    <property type="entry name" value="SduA_C"/>
    <property type="match status" value="1"/>
</dbReference>
<dbReference type="RefSeq" id="WP_005960048.1">
    <property type="nucleotide sequence ID" value="NZ_AFOC01000021.1"/>
</dbReference>
<keyword evidence="3" id="KW-1185">Reference proteome</keyword>
<dbReference type="InterPro" id="IPR025359">
    <property type="entry name" value="SduA_C"/>
</dbReference>
<gene>
    <name evidence="2" type="ORF">Rifp1Sym_au00020</name>
</gene>
<dbReference type="PATRIC" id="fig|1048808.3.peg.1029"/>
<dbReference type="Proteomes" id="UP000004491">
    <property type="component" value="Unassembled WGS sequence"/>
</dbReference>
<name>G2DBQ9_9GAMM</name>
<feature type="domain" description="Shedu protein SduA C-terminal" evidence="1">
    <location>
        <begin position="223"/>
        <end position="391"/>
    </location>
</feature>